<name>A0A655URR4_VIBCL</name>
<dbReference type="InterPro" id="IPR055644">
    <property type="entry name" value="DUF7220"/>
</dbReference>
<gene>
    <name evidence="2" type="ORF">ERS013201_00252</name>
</gene>
<evidence type="ECO:0000256" key="1">
    <source>
        <dbReference type="SAM" id="Phobius"/>
    </source>
</evidence>
<evidence type="ECO:0000313" key="3">
    <source>
        <dbReference type="Proteomes" id="UP000046067"/>
    </source>
</evidence>
<proteinExistence type="predicted"/>
<organism evidence="2 3">
    <name type="scientific">Vibrio cholerae</name>
    <dbReference type="NCBI Taxonomy" id="666"/>
    <lineage>
        <taxon>Bacteria</taxon>
        <taxon>Pseudomonadati</taxon>
        <taxon>Pseudomonadota</taxon>
        <taxon>Gammaproteobacteria</taxon>
        <taxon>Vibrionales</taxon>
        <taxon>Vibrionaceae</taxon>
        <taxon>Vibrio</taxon>
    </lineage>
</organism>
<keyword evidence="1" id="KW-1133">Transmembrane helix</keyword>
<sequence>MQSKKQSLLESLCNVLVGYIVALISQLLIFPMFDVNLKLEENMMISAYFTLISIGRSYSLRRLFNRKQNRNPIMDME</sequence>
<feature type="transmembrane region" description="Helical" evidence="1">
    <location>
        <begin position="45"/>
        <end position="64"/>
    </location>
</feature>
<feature type="transmembrane region" description="Helical" evidence="1">
    <location>
        <begin position="12"/>
        <end position="33"/>
    </location>
</feature>
<protein>
    <submittedName>
        <fullName evidence="2">Uncharacterized protein</fullName>
    </submittedName>
</protein>
<keyword evidence="1" id="KW-0472">Membrane</keyword>
<reference evidence="2 3" key="1">
    <citation type="submission" date="2015-07" db="EMBL/GenBank/DDBJ databases">
        <authorList>
            <consortium name="Pathogen Informatics"/>
        </authorList>
    </citation>
    <scope>NUCLEOTIDE SEQUENCE [LARGE SCALE GENOMIC DNA]</scope>
    <source>
        <strain evidence="2 3">A325</strain>
    </source>
</reference>
<dbReference type="Pfam" id="PF23858">
    <property type="entry name" value="DUF7220"/>
    <property type="match status" value="1"/>
</dbReference>
<keyword evidence="1" id="KW-0812">Transmembrane</keyword>
<dbReference type="AlphaFoldDB" id="A0A655URR4"/>
<dbReference type="RefSeq" id="WP_053033956.1">
    <property type="nucleotide sequence ID" value="NZ_CP053794.1"/>
</dbReference>
<evidence type="ECO:0000313" key="2">
    <source>
        <dbReference type="EMBL" id="CSB55313.1"/>
    </source>
</evidence>
<accession>A0A655URR4</accession>
<dbReference type="Proteomes" id="UP000046067">
    <property type="component" value="Unassembled WGS sequence"/>
</dbReference>
<dbReference type="EMBL" id="CWQJ01000001">
    <property type="protein sequence ID" value="CSB55313.1"/>
    <property type="molecule type" value="Genomic_DNA"/>
</dbReference>